<dbReference type="EMBL" id="JBAHYK010001257">
    <property type="protein sequence ID" value="KAL0568801.1"/>
    <property type="molecule type" value="Genomic_DNA"/>
</dbReference>
<keyword evidence="4" id="KW-1185">Reference proteome</keyword>
<name>A0ABR3F0S5_9AGAR</name>
<evidence type="ECO:0000256" key="1">
    <source>
        <dbReference type="SAM" id="MobiDB-lite"/>
    </source>
</evidence>
<sequence>MALSLQGSFFLSLWIEAMVYGVYFCLFVIDFALAFSRRRKRENRYGFVFWLTSVMFLVATLHVILAGIRLMKYGVPMSIPIIIPVSSDGQPFKLPEGGGLFTLAGSWENLAYNTLYPVQEILGSVAVVHRSWVLWNKNWKIIAIPLLLLVTAIVLGSVTAALLARLDIMAAALPTSVFDLTISFYAVTLFLNILSTCLMIYPLWSSYRHQVLPRRSSIVRPVLWILVESAALQIILEAWVIGLFVTQHATLNILVSAIPPAVGITFSLITTRVKLVWLSRDAVITEVNLPTLPTFNTHTMDTSLSENSRRDVETPSVSMPLQRMKSDSVSR</sequence>
<evidence type="ECO:0000313" key="3">
    <source>
        <dbReference type="EMBL" id="KAL0568801.1"/>
    </source>
</evidence>
<proteinExistence type="predicted"/>
<keyword evidence="2" id="KW-1133">Transmembrane helix</keyword>
<keyword evidence="2" id="KW-0812">Transmembrane</keyword>
<feature type="transmembrane region" description="Helical" evidence="2">
    <location>
        <begin position="12"/>
        <end position="35"/>
    </location>
</feature>
<reference evidence="3 4" key="1">
    <citation type="submission" date="2024-02" db="EMBL/GenBank/DDBJ databases">
        <title>A draft genome for the cacao thread blight pathogen Marasmius crinis-equi.</title>
        <authorList>
            <person name="Cohen S.P."/>
            <person name="Baruah I.K."/>
            <person name="Amoako-Attah I."/>
            <person name="Bukari Y."/>
            <person name="Meinhardt L.W."/>
            <person name="Bailey B.A."/>
        </authorList>
    </citation>
    <scope>NUCLEOTIDE SEQUENCE [LARGE SCALE GENOMIC DNA]</scope>
    <source>
        <strain evidence="3 4">GH-76</strain>
    </source>
</reference>
<evidence type="ECO:0000313" key="4">
    <source>
        <dbReference type="Proteomes" id="UP001465976"/>
    </source>
</evidence>
<keyword evidence="2" id="KW-0472">Membrane</keyword>
<feature type="transmembrane region" description="Helical" evidence="2">
    <location>
        <begin position="182"/>
        <end position="201"/>
    </location>
</feature>
<feature type="transmembrane region" description="Helical" evidence="2">
    <location>
        <begin position="47"/>
        <end position="68"/>
    </location>
</feature>
<comment type="caution">
    <text evidence="3">The sequence shown here is derived from an EMBL/GenBank/DDBJ whole genome shotgun (WGS) entry which is preliminary data.</text>
</comment>
<gene>
    <name evidence="3" type="ORF">V5O48_013184</name>
</gene>
<evidence type="ECO:0000256" key="2">
    <source>
        <dbReference type="SAM" id="Phobius"/>
    </source>
</evidence>
<feature type="transmembrane region" description="Helical" evidence="2">
    <location>
        <begin position="141"/>
        <end position="162"/>
    </location>
</feature>
<feature type="transmembrane region" description="Helical" evidence="2">
    <location>
        <begin position="222"/>
        <end position="245"/>
    </location>
</feature>
<feature type="transmembrane region" description="Helical" evidence="2">
    <location>
        <begin position="251"/>
        <end position="270"/>
    </location>
</feature>
<dbReference type="Proteomes" id="UP001465976">
    <property type="component" value="Unassembled WGS sequence"/>
</dbReference>
<feature type="region of interest" description="Disordered" evidence="1">
    <location>
        <begin position="300"/>
        <end position="331"/>
    </location>
</feature>
<organism evidence="3 4">
    <name type="scientific">Marasmius crinis-equi</name>
    <dbReference type="NCBI Taxonomy" id="585013"/>
    <lineage>
        <taxon>Eukaryota</taxon>
        <taxon>Fungi</taxon>
        <taxon>Dikarya</taxon>
        <taxon>Basidiomycota</taxon>
        <taxon>Agaricomycotina</taxon>
        <taxon>Agaricomycetes</taxon>
        <taxon>Agaricomycetidae</taxon>
        <taxon>Agaricales</taxon>
        <taxon>Marasmiineae</taxon>
        <taxon>Marasmiaceae</taxon>
        <taxon>Marasmius</taxon>
    </lineage>
</organism>
<accession>A0ABR3F0S5</accession>
<protein>
    <submittedName>
        <fullName evidence="3">Uncharacterized protein</fullName>
    </submittedName>
</protein>